<keyword evidence="10 11" id="KW-0275">Fatty acid biosynthesis</keyword>
<dbReference type="PANTHER" id="PTHR12215">
    <property type="entry name" value="PHOSPHOPANTETHEINE TRANSFERASE"/>
    <property type="match status" value="1"/>
</dbReference>
<reference evidence="13 14" key="1">
    <citation type="journal article" date="2015" name="Genome Announc.">
        <title>Expanding the biotechnology potential of lactobacilli through comparative genomics of 213 strains and associated genera.</title>
        <authorList>
            <person name="Sun Z."/>
            <person name="Harris H.M."/>
            <person name="McCann A."/>
            <person name="Guo C."/>
            <person name="Argimon S."/>
            <person name="Zhang W."/>
            <person name="Yang X."/>
            <person name="Jeffery I.B."/>
            <person name="Cooney J.C."/>
            <person name="Kagawa T.F."/>
            <person name="Liu W."/>
            <person name="Song Y."/>
            <person name="Salvetti E."/>
            <person name="Wrobel A."/>
            <person name="Rasinkangas P."/>
            <person name="Parkhill J."/>
            <person name="Rea M.C."/>
            <person name="O'Sullivan O."/>
            <person name="Ritari J."/>
            <person name="Douillard F.P."/>
            <person name="Paul Ross R."/>
            <person name="Yang R."/>
            <person name="Briner A.E."/>
            <person name="Felis G.E."/>
            <person name="de Vos W.M."/>
            <person name="Barrangou R."/>
            <person name="Klaenhammer T.R."/>
            <person name="Caufield P.W."/>
            <person name="Cui Y."/>
            <person name="Zhang H."/>
            <person name="O'Toole P.W."/>
        </authorList>
    </citation>
    <scope>NUCLEOTIDE SEQUENCE [LARGE SCALE GENOMIC DNA]</scope>
    <source>
        <strain evidence="13 14">JCM 15530</strain>
    </source>
</reference>
<dbReference type="Proteomes" id="UP000050911">
    <property type="component" value="Unassembled WGS sequence"/>
</dbReference>
<dbReference type="InterPro" id="IPR004568">
    <property type="entry name" value="Ppantetheine-prot_Trfase_dom"/>
</dbReference>
<comment type="function">
    <text evidence="11">Transfers the 4'-phosphopantetheine moiety from coenzyme A to a Ser of acyl-carrier-protein.</text>
</comment>
<feature type="binding site" evidence="11">
    <location>
        <position position="58"/>
    </location>
    <ligand>
        <name>Mg(2+)</name>
        <dbReference type="ChEBI" id="CHEBI:18420"/>
    </ligand>
</feature>
<dbReference type="GO" id="GO:0008897">
    <property type="term" value="F:holo-[acyl-carrier-protein] synthase activity"/>
    <property type="evidence" value="ECO:0007669"/>
    <property type="project" value="UniProtKB-UniRule"/>
</dbReference>
<dbReference type="NCBIfam" id="TIGR00556">
    <property type="entry name" value="pantethn_trn"/>
    <property type="match status" value="1"/>
</dbReference>
<dbReference type="GO" id="GO:0019878">
    <property type="term" value="P:lysine biosynthetic process via aminoadipic acid"/>
    <property type="evidence" value="ECO:0007669"/>
    <property type="project" value="TreeGrafter"/>
</dbReference>
<evidence type="ECO:0000256" key="4">
    <source>
        <dbReference type="ARBA" id="ARBA00022516"/>
    </source>
</evidence>
<dbReference type="OrthoDB" id="517356at2"/>
<evidence type="ECO:0000256" key="10">
    <source>
        <dbReference type="ARBA" id="ARBA00023160"/>
    </source>
</evidence>
<evidence type="ECO:0000256" key="5">
    <source>
        <dbReference type="ARBA" id="ARBA00022679"/>
    </source>
</evidence>
<feature type="binding site" evidence="11">
    <location>
        <position position="8"/>
    </location>
    <ligand>
        <name>Mg(2+)</name>
        <dbReference type="ChEBI" id="CHEBI:18420"/>
    </ligand>
</feature>
<keyword evidence="4 11" id="KW-0444">Lipid biosynthesis</keyword>
<dbReference type="EMBL" id="AZCX01000013">
    <property type="protein sequence ID" value="KRK47022.1"/>
    <property type="molecule type" value="Genomic_DNA"/>
</dbReference>
<dbReference type="STRING" id="1302272.FC96_GL000788"/>
<evidence type="ECO:0000259" key="12">
    <source>
        <dbReference type="Pfam" id="PF01648"/>
    </source>
</evidence>
<dbReference type="NCBIfam" id="TIGR00516">
    <property type="entry name" value="acpS"/>
    <property type="match status" value="1"/>
</dbReference>
<accession>A0A0R1HK50</accession>
<keyword evidence="8 11" id="KW-0460">Magnesium</keyword>
<dbReference type="InterPro" id="IPR050559">
    <property type="entry name" value="P-Pant_transferase_sf"/>
</dbReference>
<dbReference type="GO" id="GO:0006633">
    <property type="term" value="P:fatty acid biosynthetic process"/>
    <property type="evidence" value="ECO:0007669"/>
    <property type="project" value="UniProtKB-UniRule"/>
</dbReference>
<name>A0A0R1HK50_9LACO</name>
<evidence type="ECO:0000256" key="11">
    <source>
        <dbReference type="HAMAP-Rule" id="MF_00101"/>
    </source>
</evidence>
<keyword evidence="3 11" id="KW-0963">Cytoplasm</keyword>
<dbReference type="EC" id="2.7.8.7" evidence="11"/>
<evidence type="ECO:0000313" key="14">
    <source>
        <dbReference type="Proteomes" id="UP000050911"/>
    </source>
</evidence>
<comment type="similarity">
    <text evidence="11">Belongs to the P-Pant transferase superfamily. AcpS family.</text>
</comment>
<comment type="caution">
    <text evidence="13">The sequence shown here is derived from an EMBL/GenBank/DDBJ whole genome shotgun (WGS) entry which is preliminary data.</text>
</comment>
<organism evidence="13 14">
    <name type="scientific">Secundilactobacillus kimchicus JCM 15530</name>
    <dbReference type="NCBI Taxonomy" id="1302272"/>
    <lineage>
        <taxon>Bacteria</taxon>
        <taxon>Bacillati</taxon>
        <taxon>Bacillota</taxon>
        <taxon>Bacilli</taxon>
        <taxon>Lactobacillales</taxon>
        <taxon>Lactobacillaceae</taxon>
        <taxon>Secundilactobacillus</taxon>
    </lineage>
</organism>
<dbReference type="Gene3D" id="3.90.470.20">
    <property type="entry name" value="4'-phosphopantetheinyl transferase domain"/>
    <property type="match status" value="1"/>
</dbReference>
<dbReference type="PATRIC" id="fig|1302272.5.peg.788"/>
<comment type="catalytic activity">
    <reaction evidence="11">
        <text>apo-[ACP] + CoA = holo-[ACP] + adenosine 3',5'-bisphosphate + H(+)</text>
        <dbReference type="Rhea" id="RHEA:12068"/>
        <dbReference type="Rhea" id="RHEA-COMP:9685"/>
        <dbReference type="Rhea" id="RHEA-COMP:9690"/>
        <dbReference type="ChEBI" id="CHEBI:15378"/>
        <dbReference type="ChEBI" id="CHEBI:29999"/>
        <dbReference type="ChEBI" id="CHEBI:57287"/>
        <dbReference type="ChEBI" id="CHEBI:58343"/>
        <dbReference type="ChEBI" id="CHEBI:64479"/>
        <dbReference type="EC" id="2.7.8.7"/>
    </reaction>
</comment>
<comment type="cofactor">
    <cofactor evidence="1 11">
        <name>Mg(2+)</name>
        <dbReference type="ChEBI" id="CHEBI:18420"/>
    </cofactor>
</comment>
<dbReference type="InterPro" id="IPR002582">
    <property type="entry name" value="ACPS"/>
</dbReference>
<dbReference type="GO" id="GO:0000287">
    <property type="term" value="F:magnesium ion binding"/>
    <property type="evidence" value="ECO:0007669"/>
    <property type="project" value="UniProtKB-UniRule"/>
</dbReference>
<sequence length="118" mass="12762">MIYGIGIDIEEISRVAEVNASQRQFIDKLLTAKEKAVYESLQETRAAAFLAGRWSVKEAYSKALGTGIGKTVGFQDIEVLDDAAGKPVFTTHPFDGKAFVSISHTGQMVAAQVVLERG</sequence>
<evidence type="ECO:0000313" key="13">
    <source>
        <dbReference type="EMBL" id="KRK47022.1"/>
    </source>
</evidence>
<dbReference type="Pfam" id="PF01648">
    <property type="entry name" value="ACPS"/>
    <property type="match status" value="1"/>
</dbReference>
<dbReference type="InterPro" id="IPR008278">
    <property type="entry name" value="4-PPantetheinyl_Trfase_dom"/>
</dbReference>
<comment type="similarity">
    <text evidence="2">Belongs to the P-Pant transferase superfamily. Gsp/Sfp/HetI/AcpT family.</text>
</comment>
<keyword evidence="7 11" id="KW-0276">Fatty acid metabolism</keyword>
<keyword evidence="14" id="KW-1185">Reference proteome</keyword>
<keyword evidence="5 11" id="KW-0808">Transferase</keyword>
<dbReference type="HAMAP" id="MF_00101">
    <property type="entry name" value="AcpS"/>
    <property type="match status" value="1"/>
</dbReference>
<comment type="subcellular location">
    <subcellularLocation>
        <location evidence="11">Cytoplasm</location>
    </subcellularLocation>
</comment>
<dbReference type="AlphaFoldDB" id="A0A0R1HK50"/>
<dbReference type="InterPro" id="IPR037143">
    <property type="entry name" value="4-PPantetheinyl_Trfase_dom_sf"/>
</dbReference>
<evidence type="ECO:0000256" key="7">
    <source>
        <dbReference type="ARBA" id="ARBA00022832"/>
    </source>
</evidence>
<dbReference type="SUPFAM" id="SSF56214">
    <property type="entry name" value="4'-phosphopantetheinyl transferase"/>
    <property type="match status" value="1"/>
</dbReference>
<evidence type="ECO:0000256" key="3">
    <source>
        <dbReference type="ARBA" id="ARBA00022490"/>
    </source>
</evidence>
<evidence type="ECO:0000256" key="2">
    <source>
        <dbReference type="ARBA" id="ARBA00010990"/>
    </source>
</evidence>
<protein>
    <recommendedName>
        <fullName evidence="11">Holo-[acyl-carrier-protein] synthase</fullName>
        <shortName evidence="11">Holo-ACP synthase</shortName>
        <ecNumber evidence="11">2.7.8.7</ecNumber>
    </recommendedName>
    <alternativeName>
        <fullName evidence="11">4'-phosphopantetheinyl transferase AcpS</fullName>
    </alternativeName>
</protein>
<proteinExistence type="inferred from homology"/>
<evidence type="ECO:0000256" key="6">
    <source>
        <dbReference type="ARBA" id="ARBA00022723"/>
    </source>
</evidence>
<evidence type="ECO:0000256" key="9">
    <source>
        <dbReference type="ARBA" id="ARBA00023098"/>
    </source>
</evidence>
<dbReference type="PANTHER" id="PTHR12215:SF10">
    <property type="entry name" value="L-AMINOADIPATE-SEMIALDEHYDE DEHYDROGENASE-PHOSPHOPANTETHEINYL TRANSFERASE"/>
    <property type="match status" value="1"/>
</dbReference>
<gene>
    <name evidence="11" type="primary">acpS</name>
    <name evidence="13" type="ORF">FC96_GL000788</name>
</gene>
<feature type="domain" description="4'-phosphopantetheinyl transferase" evidence="12">
    <location>
        <begin position="4"/>
        <end position="104"/>
    </location>
</feature>
<keyword evidence="6 11" id="KW-0479">Metal-binding</keyword>
<dbReference type="GO" id="GO:0005829">
    <property type="term" value="C:cytosol"/>
    <property type="evidence" value="ECO:0007669"/>
    <property type="project" value="TreeGrafter"/>
</dbReference>
<evidence type="ECO:0000256" key="8">
    <source>
        <dbReference type="ARBA" id="ARBA00022842"/>
    </source>
</evidence>
<evidence type="ECO:0000256" key="1">
    <source>
        <dbReference type="ARBA" id="ARBA00001946"/>
    </source>
</evidence>
<keyword evidence="9 11" id="KW-0443">Lipid metabolism</keyword>
<dbReference type="RefSeq" id="WP_056943118.1">
    <property type="nucleotide sequence ID" value="NZ_AZCX01000013.1"/>
</dbReference>